<accession>A0A6U9KVX4</accession>
<name>A0A6U9KVX4_OXYMA</name>
<protein>
    <submittedName>
        <fullName evidence="1">Uncharacterized protein</fullName>
    </submittedName>
</protein>
<gene>
    <name evidence="1" type="ORF">OMAR00292_LOCUS3827</name>
    <name evidence="2" type="ORF">OMAR00292_LOCUS3828</name>
</gene>
<organism evidence="1">
    <name type="scientific">Oxyrrhis marina</name>
    <name type="common">Dinoflagellate</name>
    <dbReference type="NCBI Taxonomy" id="2969"/>
    <lineage>
        <taxon>Eukaryota</taxon>
        <taxon>Sar</taxon>
        <taxon>Alveolata</taxon>
        <taxon>Dinophyceae</taxon>
        <taxon>Oxyrrhinales</taxon>
        <taxon>Oxyrrhinaceae</taxon>
        <taxon>Oxyrrhis</taxon>
    </lineage>
</organism>
<reference evidence="1" key="1">
    <citation type="submission" date="2021-01" db="EMBL/GenBank/DDBJ databases">
        <authorList>
            <person name="Corre E."/>
            <person name="Pelletier E."/>
            <person name="Niang G."/>
            <person name="Scheremetjew M."/>
            <person name="Finn R."/>
            <person name="Kale V."/>
            <person name="Holt S."/>
            <person name="Cochrane G."/>
            <person name="Meng A."/>
            <person name="Brown T."/>
            <person name="Cohen L."/>
        </authorList>
    </citation>
    <scope>NUCLEOTIDE SEQUENCE</scope>
    <source>
        <strain evidence="1">CCMP1795</strain>
    </source>
</reference>
<proteinExistence type="predicted"/>
<evidence type="ECO:0000313" key="2">
    <source>
        <dbReference type="EMBL" id="CAE0617952.1"/>
    </source>
</evidence>
<dbReference type="AlphaFoldDB" id="A0A6U9KVX4"/>
<evidence type="ECO:0000313" key="1">
    <source>
        <dbReference type="EMBL" id="CAE0617951.1"/>
    </source>
</evidence>
<dbReference type="EMBL" id="HBIT01007569">
    <property type="protein sequence ID" value="CAE0617952.1"/>
    <property type="molecule type" value="Transcribed_RNA"/>
</dbReference>
<dbReference type="EMBL" id="HBIT01007568">
    <property type="protein sequence ID" value="CAE0617951.1"/>
    <property type="molecule type" value="Transcribed_RNA"/>
</dbReference>
<sequence>MRVHMEKVAYYGSAATDVSNRVDTRKRQRVGAVGGLGSEEQSFDELPVGIAKLCDLPQLLGNFENFQHSSTKVRTRFRTLASRKCNHASILLTNIMKSQAMLLRAKWNAPTTARGEFEHCRACVLGVIAPAPVRHALSNSRRAW</sequence>